<dbReference type="EMBL" id="EQ973785">
    <property type="protein sequence ID" value="EEF47985.1"/>
    <property type="molecule type" value="Genomic_DNA"/>
</dbReference>
<protein>
    <submittedName>
        <fullName evidence="2">Uncharacterized protein</fullName>
    </submittedName>
</protein>
<evidence type="ECO:0000313" key="2">
    <source>
        <dbReference type="EMBL" id="EEF47985.1"/>
    </source>
</evidence>
<organism evidence="2 3">
    <name type="scientific">Ricinus communis</name>
    <name type="common">Castor bean</name>
    <dbReference type="NCBI Taxonomy" id="3988"/>
    <lineage>
        <taxon>Eukaryota</taxon>
        <taxon>Viridiplantae</taxon>
        <taxon>Streptophyta</taxon>
        <taxon>Embryophyta</taxon>
        <taxon>Tracheophyta</taxon>
        <taxon>Spermatophyta</taxon>
        <taxon>Magnoliopsida</taxon>
        <taxon>eudicotyledons</taxon>
        <taxon>Gunneridae</taxon>
        <taxon>Pentapetalae</taxon>
        <taxon>rosids</taxon>
        <taxon>fabids</taxon>
        <taxon>Malpighiales</taxon>
        <taxon>Euphorbiaceae</taxon>
        <taxon>Acalyphoideae</taxon>
        <taxon>Acalypheae</taxon>
        <taxon>Ricinus</taxon>
    </lineage>
</organism>
<feature type="compositionally biased region" description="Basic residues" evidence="1">
    <location>
        <begin position="44"/>
        <end position="60"/>
    </location>
</feature>
<reference evidence="3" key="1">
    <citation type="journal article" date="2010" name="Nat. Biotechnol.">
        <title>Draft genome sequence of the oilseed species Ricinus communis.</title>
        <authorList>
            <person name="Chan A.P."/>
            <person name="Crabtree J."/>
            <person name="Zhao Q."/>
            <person name="Lorenzi H."/>
            <person name="Orvis J."/>
            <person name="Puiu D."/>
            <person name="Melake-Berhan A."/>
            <person name="Jones K.M."/>
            <person name="Redman J."/>
            <person name="Chen G."/>
            <person name="Cahoon E.B."/>
            <person name="Gedil M."/>
            <person name="Stanke M."/>
            <person name="Haas B.J."/>
            <person name="Wortman J.R."/>
            <person name="Fraser-Liggett C.M."/>
            <person name="Ravel J."/>
            <person name="Rabinowicz P.D."/>
        </authorList>
    </citation>
    <scope>NUCLEOTIDE SEQUENCE [LARGE SCALE GENOMIC DNA]</scope>
    <source>
        <strain evidence="3">cv. Hale</strain>
    </source>
</reference>
<feature type="region of interest" description="Disordered" evidence="1">
    <location>
        <begin position="41"/>
        <end position="60"/>
    </location>
</feature>
<sequence length="60" mass="6508">MSQSMKLIPNPQCQQGGWAGSGLRRNIGALDHIWLNLDNGSLRSGRKHTTGGSKKVYKGT</sequence>
<proteinExistence type="predicted"/>
<dbReference type="Proteomes" id="UP000008311">
    <property type="component" value="Unassembled WGS sequence"/>
</dbReference>
<keyword evidence="3" id="KW-1185">Reference proteome</keyword>
<dbReference type="AlphaFoldDB" id="B9RKX0"/>
<accession>B9RKX0</accession>
<evidence type="ECO:0000256" key="1">
    <source>
        <dbReference type="SAM" id="MobiDB-lite"/>
    </source>
</evidence>
<evidence type="ECO:0000313" key="3">
    <source>
        <dbReference type="Proteomes" id="UP000008311"/>
    </source>
</evidence>
<gene>
    <name evidence="2" type="ORF">RCOM_1563880</name>
</gene>
<name>B9RKX0_RICCO</name>
<dbReference type="InParanoid" id="B9RKX0"/>